<evidence type="ECO:0000313" key="1">
    <source>
        <dbReference type="EMBL" id="KAF2255484.1"/>
    </source>
</evidence>
<gene>
    <name evidence="1" type="ORF">BU26DRAFT_573107</name>
</gene>
<protein>
    <submittedName>
        <fullName evidence="1">Uncharacterized protein</fullName>
    </submittedName>
</protein>
<name>A0A6A6IYI7_9PLEO</name>
<reference evidence="1" key="1">
    <citation type="journal article" date="2020" name="Stud. Mycol.">
        <title>101 Dothideomycetes genomes: a test case for predicting lifestyles and emergence of pathogens.</title>
        <authorList>
            <person name="Haridas S."/>
            <person name="Albert R."/>
            <person name="Binder M."/>
            <person name="Bloem J."/>
            <person name="Labutti K."/>
            <person name="Salamov A."/>
            <person name="Andreopoulos B."/>
            <person name="Baker S."/>
            <person name="Barry K."/>
            <person name="Bills G."/>
            <person name="Bluhm B."/>
            <person name="Cannon C."/>
            <person name="Castanera R."/>
            <person name="Culley D."/>
            <person name="Daum C."/>
            <person name="Ezra D."/>
            <person name="Gonzalez J."/>
            <person name="Henrissat B."/>
            <person name="Kuo A."/>
            <person name="Liang C."/>
            <person name="Lipzen A."/>
            <person name="Lutzoni F."/>
            <person name="Magnuson J."/>
            <person name="Mondo S."/>
            <person name="Nolan M."/>
            <person name="Ohm R."/>
            <person name="Pangilinan J."/>
            <person name="Park H.-J."/>
            <person name="Ramirez L."/>
            <person name="Alfaro M."/>
            <person name="Sun H."/>
            <person name="Tritt A."/>
            <person name="Yoshinaga Y."/>
            <person name="Zwiers L.-H."/>
            <person name="Turgeon B."/>
            <person name="Goodwin S."/>
            <person name="Spatafora J."/>
            <person name="Crous P."/>
            <person name="Grigoriev I."/>
        </authorList>
    </citation>
    <scope>NUCLEOTIDE SEQUENCE</scope>
    <source>
        <strain evidence="1">CBS 122368</strain>
    </source>
</reference>
<dbReference type="Proteomes" id="UP000800094">
    <property type="component" value="Unassembled WGS sequence"/>
</dbReference>
<evidence type="ECO:0000313" key="2">
    <source>
        <dbReference type="Proteomes" id="UP000800094"/>
    </source>
</evidence>
<keyword evidence="2" id="KW-1185">Reference proteome</keyword>
<dbReference type="GeneID" id="54587629"/>
<sequence>MSSSQAKPHPSNGVANPRFQTYHSGYGSSIPVQPTSPRIEVRAILEPDLATPPRTLPPRIFLPVVLSLYLGVVDYLVERTLGRTICIGSASAPETICVVYANLCDSSKRQPPCTSTRSLPRVLVLQDVRHSDSTNWRGLAEIGSMPVGDEGSSCRSCSVGRRRSAETFFRGGWVPVENGSGSLWRDGLENAQFPGDNGDGGAVNVGISIELRSARMVPYSTIFPPPARYNTVKFIALGLGKSLLNVMKYPVLTMACAPVT</sequence>
<proteinExistence type="predicted"/>
<accession>A0A6A6IYI7</accession>
<dbReference type="AlphaFoldDB" id="A0A6A6IYI7"/>
<dbReference type="RefSeq" id="XP_033690488.1">
    <property type="nucleotide sequence ID" value="XM_033834299.1"/>
</dbReference>
<dbReference type="EMBL" id="ML987189">
    <property type="protein sequence ID" value="KAF2255484.1"/>
    <property type="molecule type" value="Genomic_DNA"/>
</dbReference>
<organism evidence="1 2">
    <name type="scientific">Trematosphaeria pertusa</name>
    <dbReference type="NCBI Taxonomy" id="390896"/>
    <lineage>
        <taxon>Eukaryota</taxon>
        <taxon>Fungi</taxon>
        <taxon>Dikarya</taxon>
        <taxon>Ascomycota</taxon>
        <taxon>Pezizomycotina</taxon>
        <taxon>Dothideomycetes</taxon>
        <taxon>Pleosporomycetidae</taxon>
        <taxon>Pleosporales</taxon>
        <taxon>Massarineae</taxon>
        <taxon>Trematosphaeriaceae</taxon>
        <taxon>Trematosphaeria</taxon>
    </lineage>
</organism>